<dbReference type="Gene3D" id="3.40.50.300">
    <property type="entry name" value="P-loop containing nucleotide triphosphate hydrolases"/>
    <property type="match status" value="1"/>
</dbReference>
<gene>
    <name evidence="3" type="ORF">IAA93_05925</name>
</gene>
<reference evidence="3" key="2">
    <citation type="submission" date="2021-04" db="EMBL/GenBank/DDBJ databases">
        <authorList>
            <person name="Gilroy R."/>
        </authorList>
    </citation>
    <scope>NUCLEOTIDE SEQUENCE</scope>
    <source>
        <strain evidence="3">MalCec1-1739</strain>
    </source>
</reference>
<keyword evidence="3" id="KW-0547">Nucleotide-binding</keyword>
<feature type="coiled-coil region" evidence="1">
    <location>
        <begin position="189"/>
        <end position="216"/>
    </location>
</feature>
<dbReference type="InterPro" id="IPR003959">
    <property type="entry name" value="ATPase_AAA_core"/>
</dbReference>
<dbReference type="PANTHER" id="PTHR43581:SF2">
    <property type="entry name" value="EXCINUCLEASE ATPASE SUBUNIT"/>
    <property type="match status" value="1"/>
</dbReference>
<sequence length="358" mass="40998">MADDTFYISSISVTNIFGCKDVNWQLFEDVNILGGINGSGKSTIISAVHRLMTTGFMDERQANLIDKVVLNFTNGATLTWEKQKATLKTYVPDEAYRYKVDTTRTDEDGYFTVQRSRFTDADGQIIPITRLTRTMQVDYLSAFDQMRLRQDIAEAIGETRLQTNLDLMLYREISRRNQLLVSSLRFLSLVNKHREITQLQKQLQQALSEIHDNDDDNIEIARLEETIASKLDFTSQSLIDIHELIDKFFASTGKRSVKDAGTFKFITGEDCIDYMQLSTGEKQLLLVLLKASNTECRPSVILLDEADLGMHIEWKERLISTLRDINPHMQVIIATHAPSVIKGWFENVKEMDEISTYK</sequence>
<accession>A0A9D2ZV83</accession>
<feature type="domain" description="ATPase AAA-type core" evidence="2">
    <location>
        <begin position="30"/>
        <end position="341"/>
    </location>
</feature>
<keyword evidence="3" id="KW-0067">ATP-binding</keyword>
<dbReference type="AlphaFoldDB" id="A0A9D2ZV83"/>
<dbReference type="CDD" id="cd00267">
    <property type="entry name" value="ABC_ATPase"/>
    <property type="match status" value="1"/>
</dbReference>
<comment type="caution">
    <text evidence="3">The sequence shown here is derived from an EMBL/GenBank/DDBJ whole genome shotgun (WGS) entry which is preliminary data.</text>
</comment>
<evidence type="ECO:0000256" key="1">
    <source>
        <dbReference type="SAM" id="Coils"/>
    </source>
</evidence>
<organism evidence="3 4">
    <name type="scientific">Candidatus Avibacteroides avistercoris</name>
    <dbReference type="NCBI Taxonomy" id="2840690"/>
    <lineage>
        <taxon>Bacteria</taxon>
        <taxon>Pseudomonadati</taxon>
        <taxon>Bacteroidota</taxon>
        <taxon>Bacteroidia</taxon>
        <taxon>Bacteroidales</taxon>
        <taxon>Bacteroidaceae</taxon>
        <taxon>Bacteroidaceae incertae sedis</taxon>
        <taxon>Candidatus Avibacteroides</taxon>
    </lineage>
</organism>
<dbReference type="SUPFAM" id="SSF52540">
    <property type="entry name" value="P-loop containing nucleoside triphosphate hydrolases"/>
    <property type="match status" value="1"/>
</dbReference>
<dbReference type="PANTHER" id="PTHR43581">
    <property type="entry name" value="ATP/GTP PHOSPHATASE"/>
    <property type="match status" value="1"/>
</dbReference>
<dbReference type="Proteomes" id="UP000787625">
    <property type="component" value="Unassembled WGS sequence"/>
</dbReference>
<reference evidence="3" key="1">
    <citation type="journal article" date="2021" name="PeerJ">
        <title>Extensive microbial diversity within the chicken gut microbiome revealed by metagenomics and culture.</title>
        <authorList>
            <person name="Gilroy R."/>
            <person name="Ravi A."/>
            <person name="Getino M."/>
            <person name="Pursley I."/>
            <person name="Horton D.L."/>
            <person name="Alikhan N.F."/>
            <person name="Baker D."/>
            <person name="Gharbi K."/>
            <person name="Hall N."/>
            <person name="Watson M."/>
            <person name="Adriaenssens E.M."/>
            <person name="Foster-Nyarko E."/>
            <person name="Jarju S."/>
            <person name="Secka A."/>
            <person name="Antonio M."/>
            <person name="Oren A."/>
            <person name="Chaudhuri R.R."/>
            <person name="La Ragione R."/>
            <person name="Hildebrand F."/>
            <person name="Pallen M.J."/>
        </authorList>
    </citation>
    <scope>NUCLEOTIDE SEQUENCE</scope>
    <source>
        <strain evidence="3">MalCec1-1739</strain>
    </source>
</reference>
<dbReference type="EMBL" id="DWUP01000131">
    <property type="protein sequence ID" value="HJD53244.1"/>
    <property type="molecule type" value="Genomic_DNA"/>
</dbReference>
<dbReference type="InterPro" id="IPR051396">
    <property type="entry name" value="Bact_Antivir_Def_Nuclease"/>
</dbReference>
<dbReference type="InterPro" id="IPR027417">
    <property type="entry name" value="P-loop_NTPase"/>
</dbReference>
<evidence type="ECO:0000259" key="2">
    <source>
        <dbReference type="Pfam" id="PF13304"/>
    </source>
</evidence>
<evidence type="ECO:0000313" key="3">
    <source>
        <dbReference type="EMBL" id="HJD53244.1"/>
    </source>
</evidence>
<keyword evidence="1" id="KW-0175">Coiled coil</keyword>
<dbReference type="GO" id="GO:0005524">
    <property type="term" value="F:ATP binding"/>
    <property type="evidence" value="ECO:0007669"/>
    <property type="project" value="UniProtKB-KW"/>
</dbReference>
<dbReference type="Pfam" id="PF13304">
    <property type="entry name" value="AAA_21"/>
    <property type="match status" value="1"/>
</dbReference>
<protein>
    <submittedName>
        <fullName evidence="3">ATP-binding protein</fullName>
    </submittedName>
</protein>
<evidence type="ECO:0000313" key="4">
    <source>
        <dbReference type="Proteomes" id="UP000787625"/>
    </source>
</evidence>
<name>A0A9D2ZV83_9BACT</name>
<proteinExistence type="predicted"/>